<comment type="caution">
    <text evidence="3">The sequence shown here is derived from an EMBL/GenBank/DDBJ whole genome shotgun (WGS) entry which is preliminary data.</text>
</comment>
<feature type="region of interest" description="Disordered" evidence="2">
    <location>
        <begin position="6160"/>
        <end position="6557"/>
    </location>
</feature>
<feature type="compositionally biased region" description="Polar residues" evidence="2">
    <location>
        <begin position="5747"/>
        <end position="5760"/>
    </location>
</feature>
<feature type="compositionally biased region" description="Basic and acidic residues" evidence="2">
    <location>
        <begin position="3283"/>
        <end position="3295"/>
    </location>
</feature>
<feature type="compositionally biased region" description="Polar residues" evidence="2">
    <location>
        <begin position="4969"/>
        <end position="4984"/>
    </location>
</feature>
<feature type="compositionally biased region" description="Basic and acidic residues" evidence="2">
    <location>
        <begin position="3397"/>
        <end position="3411"/>
    </location>
</feature>
<reference evidence="3 4" key="1">
    <citation type="journal article" date="2018" name="PLoS Pathog.">
        <title>Evolution of structural diversity of trichothecenes, a family of toxins produced by plant pathogenic and entomopathogenic fungi.</title>
        <authorList>
            <person name="Proctor R.H."/>
            <person name="McCormick S.P."/>
            <person name="Kim H.S."/>
            <person name="Cardoza R.E."/>
            <person name="Stanley A.M."/>
            <person name="Lindo L."/>
            <person name="Kelly A."/>
            <person name="Brown D.W."/>
            <person name="Lee T."/>
            <person name="Vaughan M.M."/>
            <person name="Alexander N.J."/>
            <person name="Busman M."/>
            <person name="Gutierrez S."/>
        </authorList>
    </citation>
    <scope>NUCLEOTIDE SEQUENCE [LARGE SCALE GENOMIC DNA]</scope>
    <source>
        <strain evidence="3 4">NRRL 20695</strain>
    </source>
</reference>
<feature type="region of interest" description="Disordered" evidence="2">
    <location>
        <begin position="3819"/>
        <end position="4369"/>
    </location>
</feature>
<feature type="compositionally biased region" description="Polar residues" evidence="2">
    <location>
        <begin position="6055"/>
        <end position="6064"/>
    </location>
</feature>
<feature type="compositionally biased region" description="Basic and acidic residues" evidence="2">
    <location>
        <begin position="2820"/>
        <end position="2843"/>
    </location>
</feature>
<feature type="compositionally biased region" description="Basic and acidic residues" evidence="2">
    <location>
        <begin position="4413"/>
        <end position="4430"/>
    </location>
</feature>
<feature type="region of interest" description="Disordered" evidence="2">
    <location>
        <begin position="1922"/>
        <end position="2061"/>
    </location>
</feature>
<feature type="compositionally biased region" description="Basic and acidic residues" evidence="2">
    <location>
        <begin position="714"/>
        <end position="730"/>
    </location>
</feature>
<feature type="region of interest" description="Disordered" evidence="2">
    <location>
        <begin position="4831"/>
        <end position="5071"/>
    </location>
</feature>
<feature type="region of interest" description="Disordered" evidence="2">
    <location>
        <begin position="2373"/>
        <end position="2394"/>
    </location>
</feature>
<dbReference type="Proteomes" id="UP000266234">
    <property type="component" value="Unassembled WGS sequence"/>
</dbReference>
<feature type="compositionally biased region" description="Polar residues" evidence="2">
    <location>
        <begin position="5726"/>
        <end position="5735"/>
    </location>
</feature>
<feature type="compositionally biased region" description="Basic residues" evidence="2">
    <location>
        <begin position="2878"/>
        <end position="2887"/>
    </location>
</feature>
<feature type="region of interest" description="Disordered" evidence="2">
    <location>
        <begin position="1115"/>
        <end position="1147"/>
    </location>
</feature>
<feature type="compositionally biased region" description="Basic and acidic residues" evidence="2">
    <location>
        <begin position="521"/>
        <end position="542"/>
    </location>
</feature>
<feature type="region of interest" description="Disordered" evidence="2">
    <location>
        <begin position="6571"/>
        <end position="6703"/>
    </location>
</feature>
<feature type="region of interest" description="Disordered" evidence="2">
    <location>
        <begin position="2587"/>
        <end position="2612"/>
    </location>
</feature>
<feature type="compositionally biased region" description="Basic and acidic residues" evidence="2">
    <location>
        <begin position="2089"/>
        <end position="2111"/>
    </location>
</feature>
<feature type="compositionally biased region" description="Polar residues" evidence="2">
    <location>
        <begin position="4757"/>
        <end position="4767"/>
    </location>
</feature>
<keyword evidence="4" id="KW-1185">Reference proteome</keyword>
<feature type="region of interest" description="Disordered" evidence="2">
    <location>
        <begin position="460"/>
        <end position="857"/>
    </location>
</feature>
<feature type="compositionally biased region" description="Polar residues" evidence="2">
    <location>
        <begin position="1941"/>
        <end position="1951"/>
    </location>
</feature>
<feature type="compositionally biased region" description="Basic and acidic residues" evidence="2">
    <location>
        <begin position="569"/>
        <end position="615"/>
    </location>
</feature>
<feature type="compositionally biased region" description="Low complexity" evidence="2">
    <location>
        <begin position="1138"/>
        <end position="1147"/>
    </location>
</feature>
<feature type="compositionally biased region" description="Basic and acidic residues" evidence="2">
    <location>
        <begin position="1305"/>
        <end position="1342"/>
    </location>
</feature>
<feature type="compositionally biased region" description="Polar residues" evidence="2">
    <location>
        <begin position="4857"/>
        <end position="4873"/>
    </location>
</feature>
<keyword evidence="1" id="KW-0175">Coiled coil</keyword>
<feature type="compositionally biased region" description="Basic and acidic residues" evidence="2">
    <location>
        <begin position="6203"/>
        <end position="6219"/>
    </location>
</feature>
<feature type="compositionally biased region" description="Polar residues" evidence="2">
    <location>
        <begin position="4540"/>
        <end position="4551"/>
    </location>
</feature>
<sequence length="7356" mass="801254">MQRDDRSRDPEGSGSRRRWYESRDRDLTPRAGDQGDSHARSYSRQQPPQQQQQQQPFSPMYQSPTQQRQYDPQRQDQFHMYQQSPQQNPPLPPRQQQYQYPYPYQYQQQQQPYYNAPPQSMPSYNSPYQQQQNPQRPQTPSSVFSSSSDTSTSLLDISRFKDTKEYGGVFGTFFKAPSDRVKQRLHRKKSKKRRVLYFGNSSSSSVNSDLAYGNGYVRQPKSRTLSPRSQSRASGQGYASATAGGPGPSYGRRRSSGGSDRAARLTPKKKKTADEEIMALGQQLSNLARLSKEDEQRQARKASGKGKGKAAAMGLVAGAAGAAMVSQYGKDKNGRVANGLKQRVDSSDDDDEWEDASDDDNNDDSSSSDGAGSAADSELAYGTVAESIKPALGAAAAAAGMANSQRQSSYGYESSPEHRRYGSRGSIVDPRLFGPYNSLRGSINTPCGFRDDEEAVAYRRDSANFGNGGPIQMRDMYSDPNRYDAGRSSTPVAQQDPSTRPAPVPLQQPVPKTPVSSKVYDAVKVDDAKRRDHRERRSEQPEGKGWGGTATGGLAAAAAAAGVAMAASSKKDSREYHDEQQRNRDDREYQQRLDRERQRALELEEQKLRELERQKARAQQMAQDPEDEADRHERLEKERARNMKWEREYREMEPEAIIPNYNNERKSSRYNDHDDTPKDRNEKKEKSNVDVVVAPKWDQNEGRPFGIQYGPEFQLEREPTVKAETGERKATQNGRDLPLATGAGHQTVTESTKSAHQDIDPFQYQVSDDAFTMSQATTPGRPLTPNVVTIEREPNFDDSPPRDSAADARLSRRDSFEIQRMVEDYHRESQGASQRRDPRDAHEFEEEEQKARSILDEAKHATIPVAAAAVASAVAVENERSQDRRKGRHPVDSSQDSSRSRKDAVQEEADRYYRETNIARKIASDEMRSRSASPERSVVDKWQESKDESFTIITPPTMEDRHPEKNIYEGPDADVKIDNKIHPREEHQYRNLGRESLRRNVSRERPLLNLIYPTPAVSRQHTPAPEARKEPKDTEAAVKPEDFSIGPKNEIISVNEPVSAAKSVSWGENETKRFDADSPEKSDSDNYFPAEKAVEKSRPKLNKASRWGILAAALAGSSAEPQNEPDVEVDSKQTDMPGSYSYSDAGSSDVSIRRAEFYVDDMNSFPPVVGTKPASPQQMPGRFADDFEFAATLAAGLKDTGFNPDIVIDDPSYSRRESPPGVQEANGDSHTASNGNAWYKRPYAEVAPEAVDAPKLLPEQGFVLGEVETPQEKTGLSSESERAIESDAPRPEDVPLPDNQSESPELSKREQRKRDKPDVVVVQDDGKIASARDEPSSSREVGEAVWDDISRKKSKKDRKSRDFDDEWIPRVSAPATYESRSDYDWSSSRDEDRGRDISVTDIAKVAVPALALGAIASSSRDVSSRDVRPGTANPIEESRKQPNDDYYYDDDRSRASTHSKPSHHQLPSRDVPSWDARSDDEQNSHKHSRKYKKDRESLDEGRYRDSSTLDPNDRRSSRRESSRNRSRDYSRDRSRDHKSRDRSRDRSRDHRSRDHRSKDRSRDRTRDRSRDRTRERSRERSHHRRSDDEEERPRKSKRHPYGYDSPTQSMAASEISLASSSSKRSKKSKRRNGAEDDYDDLRDSPSHRKRDFDDRDVSSVVSESRGHRRTSSRYDDDDTKSVASVPGSSRREKEYKERRTPEKRPSNSVLSGLFKTRKDRKDSFLGNADTLGAGVGLASAAAIYASDAARSNAADAPSDRERSASGDGLRHVRSFELVDPEVVPRVIKPAIDPQYGDLLPLPPSEPSSPTSSASGELPPLPDSRPDTPPEERAIRREPWPQQRRRSIFETPMKSPSRTAVPIALRLGNRSSNPASPVSFRASPASSPIISHSDAVVMSRRQARPTSWDNSREFMPLYLLEQSRHPAPTTGSVLPALPPSEPSETSARNSPESEFLKHNDDYFGESLDYNGPDLRVDTVLSEQHAKDSDAESQETTPRAEFMPVLPEPMPSVPSNEPAPDLSKPELPAPTSTLAPDPPTPALTTPIESDSRDMAGAKRSAPSPFDAAAIAVPVGLGASTGLAAAALVQAKDRADSPAEKIDDLTSADEHFSDAIEGPSEQTSPGEDVSRSLAVALNKEPTPEPVTKSPYEPSSETTTGAFTTPVNEVVADDLPDTKSDAELGAERTVVKEAGDQVARDITDTTDIATEPLVIPNDESTTEGRIDVEPDTETVDEVVKELEELVGKDMTLDDMNVTEPSTIPVDVPATGKPTNAKFNTDLAAEEGEGEAADDAAHAGETSRGHIVHLANEPHDEVSAVEEPAVKEPIVEEPAVEEPIIEEPAIEESAVAASNIEASTEEANRKVADDTVDVIETSTEHLAVPTNEPTAEDPTDVKSGTELVVDDAAVKEMEGKAAENFTSAYQAAEAEAATQIPAEAETAAQAEADIEAEEAAKEEEEMATLKSKKAKKLTKAEKARLMTLIGNSVKRAQAKAADTTPTLATKLSSEKSVIEERTDIPESTVEGSATSAKDVVPEPSDSIQEVEDTSRGLKTEPVVDVTANAPESSPLPIEEPVTEPLAADVVPEVIEPSGGLETEITGKDSADLPKSSDEPDVMPQAEIVVEDASVIEPEVGNTKENNEELAADAVIEPQTAPSVEVPAESPTEVAEAVEATPEQPVAQRAINEITTEEWDKMNAKDRKNMKKKLKKQGLEPVIQDSFDLSVPSEGLSKDDQSASIEEVTTEDKTSASKSVMAEPEILAPSVSEPVAESSAKPLTAAEAEVPQEPAAFQAGEPTAATPEEPSHSTEDALPINEESPMQQEMESKLKEPEAHAEPAEITSEHKSALEIPSTEAPTVAESAFDATPPQEQAVEGLTESSSKSKKKKKKNKAQQLLETEPTPVELMTGPAENTVKGSTPASEAEKEAFDAWTDPVVSIETPIVTPADVSAEPSLTVAEDPLQPSTEVTQDASAEPSVDAEAFDAWAQPDIVANTGVPEREQDKSADITEPIPEPSSNELIQGEEIPSPQSKKKKKKKKGVKTDDEQVTETPDNKTQYKFLEASGRAANDLAEPSAPTAETKPETIDTNQADEATPSEPVVSTPKHGSDRPVESIKTRVDKPVLAAPIPDAREPDDLDDIPYSPSSGNLSPSTNDVRKDRQGYFPSALRALPGAAGISAFKRMWGFQDQARAQNRMREAQPDVARPSTEIQPDAVSAEKSRVIEEKPVDSITEVDGNKAAADQPLTSSDSHVSEPLFSQGDAPVEESQATTGELEPSQSDEPQNVARDLSDDVPADKEAPEAVEQPVVENDIIPPKSAEIVPETAYETPAEAIANEDNTTIEKPSTEIISDATQSIQGTPDKTSEDKPAEAVKENDARSAEIPRDVATELVNVKPELSIEEEPNKAVEAEDMKVVEDTAADNIEGDASGSKKKTKKNKKKKKSQASQDETNDSVQQDQAIQAPPEENIHAANEADTQASASRDITEGLAVMEPVAKSDSDMKGDIDNEPGAKPEIEEKSIESEALDQLQTRGKPAESDIKEEAKIDDVQIPIRPEEEPPTKENAEDTTLTNADDKLKNGDQLPEASVVEQPQIDNKLVGPESREPYQNNDNAAQAEDNAVESEAQPLLETDDKSEVEAKEPQKTDEKPLESHAQEPLQTEDKPVEDGTKGLVSDTKSSQAEVFNEDDKLAQLDVAEQAQTSDKPTQAGDIDDSGFGSEAKYSSPGEKPADQTVSEEPTQATRDLTTMPTLDVGSPSKTTKSGSVARRVKEAENKALREAEDAEAAKDTAEIESLLEKQVRRGGRLLRKDQKRLTALEENVARRAEARAAREATEEVAHDHIHSTAANTNVGEPSETDAKPDQPEETREMDIPQDTVPVNEAIAAVEKQPDANETQPTEAFGEAETAGAGSLDETAETMADLPSEEKATDNQGTTDTTPAAEHQEGTTVDDEVTETVNSKKSKKKKKRKSVSFSENGESQDAAVENTETRAPATEPEQLDQTVVNSEDIPAQGDLATYDLLEAPASENAPTIVPTPDAKESETSASINPENPLDENTVIESQIEEPSNATLDKVESEPGSDKKSKKKKKKKKDASADEPEQQPEAESSTPATSESVPKVSDDTKDTVEQEAPPSTPNPTEQVDAETAEASPPNDEAPPSRETETAQIAPEILPANNEQTQPADVEKPTEIPGQDPASAIEVAEVPGAVAPDQPPTEQSLPTTEEPDSSAKLSKKDKKKKKKADKKKAALEESKEPEPEPTASSQKGEGQVEPETTEPSAEHPTEKRDETPKQTDSKESPDADTVLEGEIATPATEANVPDTGNSGDLPSEEPASPEDERGGFSLSQSQTDQKNKAKDNDFEFLQDPKTNHPTQSEMITDPARLDDAAAVVDEAQSQGSEGIQHQGDETVTVHFDPPVEPETKPESELGLELGKEKLEDDEEFAGLSKKQIKRLKKARALAALESSVEAEMPQETGTSPEGTTQPAADASTEPESNPQSCAESAAEAHTGAEQELGYETMNDPLPEIEETVPIIEPDFEAEPESKTEIQSLDNTNTKPATEGADDEPQADIDFQTRQPQSHEQTTSEQDTIVPAPGVGSGDNLIDIPDKSSSANLAAEHRVVKEPDFSHTEETAESLYMLKKPTESVQDPSSLIELEPERIISAKPEVSEVVIENIPSSSSNDAEASTEAQDEVGSPRLIEINQPVEEVATDILDESLGANAPKQAMQDPQESVSQPFEDYTQPSDPGNVELRDISDSAAPIETPSTNDTQPPSTGIAESAKRKSLDLPTSTPVTSGEPTSSRQTVSEPVEPALAERDSIDAIQETNPLFVAPDALASDNIVSPDVQTVPISKGADKSTDDNAETQLQESPQPTQPNSIPQPAVTGDLATPVDSHAKKKPADGTIASFYPATGVTPISKQQEEQVRETETSQDIANEVVINESKEEPVVLTNDNPTIPVLEDQQLVVSSEHPPEDSTLQSVSQDDGYSGKTQVEENADKKGSKESAPSKKKAQETTEAVQDTALPQVESIEESLIPDTTALSDSLPDSSAELADRLDTNELEKSIHERGENEFTSEDWQSLAAKEKKNIKKKLKRKGLDLIIKESFKSTASVSEVLPEAETEPQLVSSPSEEPATEVNESEAQTAQNEATSPRKTADQPASNANNSNLVIGTNEDLKNDNTREQTEPTASQKDIPAEMTPLQKTTPVTHVKSDQQEILEDKGASPSQKKAEEAAEFDSKLDDGVPVLAEAPNETEMLPFVEESRYTSETQEVIPALPPVKNETSQETKAKSTPVAKPSTSEDHRTTTPQSTSKTLRAQDSGRRSPKLVTESKGALEADADVIADSRPAESLAPPEQTPSVQETVMTEEPLEAAKEAPSKKGKKRNKSRRPDLVEVKTSVPSVETDDADGNVQQETRRSMEDTQEHEKDNKVQDRQDNTAADLPADEMPSLVKQPLVDTDHSPLDMLPEPSQHRETNTKLPGTTQADVPWGAYENGASEGQEGKQEAPHTVEKIGVQMPTDLSQASDSLGEAEPAHHQPEESVIQKREPTSDTIGEGYENTIPEDDTHGGGTSAKAEEIGSVAISESGGKKKKKAKKGSDIAGSELVDGNKDSPSLELAQTSDELQDKPKPADMPAVDRSDQQTHQGPAKPDEHSHSRYVSEKPTGLPTSPPKTTFEDIVEQKPEDNVAKPIKSPAGSRKDRISTQPEGIASSIFSMASSFFSQKDKKKRKGQSTETPGSGSASPVEPTHEAQHKTSQPIKNETQANENEPLDTGRTMDTAATTGAETQQPKKQVLDAVQDYSEKPSKKDKKNKKEKRLAEDRDKVTRGNLKVAPSNPTTSDNLVGNVSDTDQPTQASEPAPETAEPFRPSILPQHPEVSIQQAPDVFQNLDSQHGAKETKGQDQDEKTKKEHIRQPEDGSLIGSATSNEEKLEDAKDSPAVKQTWPAIGGTPMEPVTCATLESSENTGMGFDTSTQAGDLSVVAKPPLEAPATGPIVPDNETLSSAPLDSDSTSVIPTKEKAPGHTSDVKLPKKDNGRTKKLALEEEFAKDPYVSDERDTDTTPFQASQPTEPEERGSRALPTGDSMWPSNGNTAPRALDQAVESKTERVTAKGPKRIADETGTKSPITAPADSKLGIPLVAEPTQPVTAPGQGKVKTESDSAIAFEPSGKVISPDVTSDTLISGPGALAESPTTAVPVMASPEPGVILPEEKSRAHPLSPREKHMGIAGQPTQSASAPLQSNQNDTIPNTIPSPAVRVDDVPAMIAKEKKNKKKKRKGLEQAVSATGPVPDDSSEAQSPKSVDDAAGDKRPNKHETSIFARVTAAAAAAWGTKKASDKTVKEQTPGQRKEGERRLDEKNAQGEGGERGSADGKSTTKVNAHDIKSPIMDALTDSRQESSAPHEVHEDKTNRKTDESVITTNERKGKERDNTGGSTNETKMPEKSLKSSKGTKNVGQLVGEATNAMYESKRPERQDEKSRLHETTRDAPVKLDKLDKKESQRPRPDNSDDVESPILGRGDLELSRGSPQTLLRRDSGVDEPRGGLLREDSTPLSPILGMGSDVSDIIRSPSRLLEPVLEVPEAETEPSRGAFSPPPRVRRHSGPVSDASSFQRRSRRLSEETRRDSGVTGERPTLRRSKHRSPEPLRDSGVETEGWDYPQPVLDRTVMQTPEPKSERRLRRSPRGTPVLREPMVPGPTPEPEKKKQYGTLTPVGAAIGTAVTAGAGAGLASTLSRSGPGPSTSTSTPTRTPTPSSNLNSNPAASFAGQRSFSDNASPVRRSTPRLESAGRRAVSNTSLSRRRTPEPLNFRPESPGINRASGTPTPPLRRADKRMSGDLRSIRQQNNTATATATAPVSSTPVANEGRARATKDMADVYDGFGEGRIGSPRSPTRPHSMRRRQSMQVLELENRVEQLMAENRMLTEARAMAETSLSQRAATSLAERDAEIDNLKQSLQFLQNEVSRLTEVNDGLTSANTELANKDTGRVADLESRNAVVARELEEARRAKGTTEQSLEEKDAEIADLRAQLDSAKEKIRDLQRQILEAKANDDHFLNIRDEDHFDHRCQQLCSHVQQWVLRFSKFSDMRACRLTNEINDEKTIDRLDNAVLDGSDVDVYLRDRVKRRDIFMSMTMNMIWEFVFTRYLFGMDREQRQKLKSLEKLLTEVGPPEAVRQWRAVTLTLLAKRDSFKRQRDLDTEAVVQAIFQTLCKILPPPTNLEDQIQSQLRRVMREAVGLSIEMRTQKAEYMMLPPLRPEYDADGELTATVQFNASMMNERSGSITTSNEDLEAQGAIVRVVLFPLVVKKGDDNGKGDEEIVVCPAQVLVPRSKLFPGASDGGSTSIGARSHISLVTETMGQTEVDY</sequence>
<feature type="compositionally biased region" description="Basic and acidic residues" evidence="2">
    <location>
        <begin position="629"/>
        <end position="653"/>
    </location>
</feature>
<feature type="compositionally biased region" description="Basic and acidic residues" evidence="2">
    <location>
        <begin position="2595"/>
        <end position="2608"/>
    </location>
</feature>
<feature type="compositionally biased region" description="Polar residues" evidence="2">
    <location>
        <begin position="5772"/>
        <end position="5784"/>
    </location>
</feature>
<dbReference type="EMBL" id="PXOG01000232">
    <property type="protein sequence ID" value="RGP65633.1"/>
    <property type="molecule type" value="Genomic_DNA"/>
</dbReference>
<feature type="compositionally biased region" description="Basic residues" evidence="2">
    <location>
        <begin position="5800"/>
        <end position="5809"/>
    </location>
</feature>
<feature type="compositionally biased region" description="Basic and acidic residues" evidence="2">
    <location>
        <begin position="663"/>
        <end position="688"/>
    </location>
</feature>
<feature type="compositionally biased region" description="Polar residues" evidence="2">
    <location>
        <begin position="487"/>
        <end position="498"/>
    </location>
</feature>
<feature type="compositionally biased region" description="Basic and acidic residues" evidence="2">
    <location>
        <begin position="5887"/>
        <end position="5910"/>
    </location>
</feature>
<protein>
    <recommendedName>
        <fullName evidence="5">Involucrin repeat</fullName>
    </recommendedName>
</protein>
<feature type="compositionally biased region" description="Basic and acidic residues" evidence="2">
    <location>
        <begin position="4239"/>
        <end position="4250"/>
    </location>
</feature>
<feature type="compositionally biased region" description="Basic and acidic residues" evidence="2">
    <location>
        <begin position="1"/>
        <end position="11"/>
    </location>
</feature>
<feature type="compositionally biased region" description="Basic and acidic residues" evidence="2">
    <location>
        <begin position="790"/>
        <end position="842"/>
    </location>
</feature>
<feature type="region of interest" description="Disordered" evidence="2">
    <location>
        <begin position="2246"/>
        <end position="2343"/>
    </location>
</feature>
<feature type="region of interest" description="Disordered" evidence="2">
    <location>
        <begin position="5978"/>
        <end position="6132"/>
    </location>
</feature>
<feature type="compositionally biased region" description="Polar residues" evidence="2">
    <location>
        <begin position="5994"/>
        <end position="6009"/>
    </location>
</feature>
<feature type="compositionally biased region" description="Low complexity" evidence="2">
    <location>
        <begin position="94"/>
        <end position="157"/>
    </location>
</feature>
<feature type="compositionally biased region" description="Basic and acidic residues" evidence="2">
    <location>
        <begin position="6461"/>
        <end position="6500"/>
    </location>
</feature>
<feature type="compositionally biased region" description="Polar residues" evidence="2">
    <location>
        <begin position="2958"/>
        <end position="2967"/>
    </location>
</feature>
<feature type="compositionally biased region" description="Polar residues" evidence="2">
    <location>
        <begin position="3262"/>
        <end position="3277"/>
    </location>
</feature>
<feature type="region of interest" description="Disordered" evidence="2">
    <location>
        <begin position="2485"/>
        <end position="2574"/>
    </location>
</feature>
<feature type="compositionally biased region" description="Basic and acidic residues" evidence="2">
    <location>
        <begin position="5045"/>
        <end position="5064"/>
    </location>
</feature>
<feature type="compositionally biased region" description="Basic and acidic residues" evidence="2">
    <location>
        <begin position="3211"/>
        <end position="3223"/>
    </location>
</feature>
<dbReference type="InterPro" id="IPR053268">
    <property type="entry name" value="Woronin_anchor"/>
</dbReference>
<feature type="compositionally biased region" description="Polar residues" evidence="2">
    <location>
        <begin position="3138"/>
        <end position="3149"/>
    </location>
</feature>
<feature type="compositionally biased region" description="Basic and acidic residues" evidence="2">
    <location>
        <begin position="6386"/>
        <end position="6424"/>
    </location>
</feature>
<feature type="compositionally biased region" description="Basic and acidic residues" evidence="2">
    <location>
        <begin position="1641"/>
        <end position="1657"/>
    </location>
</feature>
<feature type="compositionally biased region" description="Polar residues" evidence="2">
    <location>
        <begin position="1226"/>
        <end position="1236"/>
    </location>
</feature>
<feature type="region of interest" description="Disordered" evidence="2">
    <location>
        <begin position="5100"/>
        <end position="5948"/>
    </location>
</feature>
<feature type="compositionally biased region" description="Basic and acidic residues" evidence="2">
    <location>
        <begin position="958"/>
        <end position="986"/>
    </location>
</feature>
<feature type="region of interest" description="Disordered" evidence="2">
    <location>
        <begin position="329"/>
        <end position="378"/>
    </location>
</feature>
<feature type="compositionally biased region" description="Basic and acidic residues" evidence="2">
    <location>
        <begin position="3357"/>
        <end position="3382"/>
    </location>
</feature>
<feature type="compositionally biased region" description="Basic and acidic residues" evidence="2">
    <location>
        <begin position="5525"/>
        <end position="5542"/>
    </location>
</feature>
<feature type="compositionally biased region" description="Basic residues" evidence="2">
    <location>
        <begin position="3425"/>
        <end position="3438"/>
    </location>
</feature>
<feature type="compositionally biased region" description="Basic and acidic residues" evidence="2">
    <location>
        <begin position="3528"/>
        <end position="3559"/>
    </location>
</feature>
<feature type="compositionally biased region" description="Low complexity" evidence="2">
    <location>
        <begin position="364"/>
        <end position="377"/>
    </location>
</feature>
<dbReference type="OrthoDB" id="5365701at2759"/>
<feature type="compositionally biased region" description="Basic and acidic residues" evidence="2">
    <location>
        <begin position="3819"/>
        <end position="3837"/>
    </location>
</feature>
<feature type="region of interest" description="Disordered" evidence="2">
    <location>
        <begin position="871"/>
        <end position="986"/>
    </location>
</feature>
<feature type="region of interest" description="Disordered" evidence="2">
    <location>
        <begin position="4448"/>
        <end position="4601"/>
    </location>
</feature>
<feature type="region of interest" description="Disordered" evidence="2">
    <location>
        <begin position="2191"/>
        <end position="2221"/>
    </location>
</feature>
<feature type="compositionally biased region" description="Polar residues" evidence="2">
    <location>
        <begin position="2149"/>
        <end position="2163"/>
    </location>
</feature>
<feature type="compositionally biased region" description="Polar residues" evidence="2">
    <location>
        <begin position="4467"/>
        <end position="4478"/>
    </location>
</feature>
<feature type="compositionally biased region" description="Basic and acidic residues" evidence="2">
    <location>
        <begin position="4066"/>
        <end position="4076"/>
    </location>
</feature>
<feature type="compositionally biased region" description="Low complexity" evidence="2">
    <location>
        <begin position="2775"/>
        <end position="2789"/>
    </location>
</feature>
<feature type="region of interest" description="Disordered" evidence="2">
    <location>
        <begin position="1"/>
        <end position="311"/>
    </location>
</feature>
<feature type="compositionally biased region" description="Basic and acidic residues" evidence="2">
    <location>
        <begin position="3101"/>
        <end position="3116"/>
    </location>
</feature>
<feature type="compositionally biased region" description="Basic and acidic residues" evidence="2">
    <location>
        <begin position="6096"/>
        <end position="6116"/>
    </location>
</feature>
<feature type="compositionally biased region" description="Low complexity" evidence="2">
    <location>
        <begin position="4452"/>
        <end position="4463"/>
    </location>
</feature>
<evidence type="ECO:0000256" key="2">
    <source>
        <dbReference type="SAM" id="MobiDB-lite"/>
    </source>
</evidence>
<feature type="region of interest" description="Disordered" evidence="2">
    <location>
        <begin position="1788"/>
        <end position="1886"/>
    </location>
</feature>
<feature type="compositionally biased region" description="Polar residues" evidence="2">
    <location>
        <begin position="5299"/>
        <end position="5310"/>
    </location>
</feature>
<feature type="compositionally biased region" description="Basic and acidic residues" evidence="2">
    <location>
        <begin position="6634"/>
        <end position="6643"/>
    </location>
</feature>
<feature type="compositionally biased region" description="Basic and acidic residues" evidence="2">
    <location>
        <begin position="5810"/>
        <end position="5819"/>
    </location>
</feature>
<feature type="compositionally biased region" description="Low complexity" evidence="2">
    <location>
        <begin position="3602"/>
        <end position="3612"/>
    </location>
</feature>
<feature type="compositionally biased region" description="Acidic residues" evidence="2">
    <location>
        <begin position="2279"/>
        <end position="2289"/>
    </location>
</feature>
<feature type="region of interest" description="Disordered" evidence="2">
    <location>
        <begin position="398"/>
        <end position="428"/>
    </location>
</feature>
<feature type="compositionally biased region" description="Low complexity" evidence="2">
    <location>
        <begin position="1807"/>
        <end position="1817"/>
    </location>
</feature>
<dbReference type="PANTHER" id="PTHR40641">
    <property type="entry name" value="INVOLUCRIN REPEAT PROTEIN (AFU_ORTHOLOGUE AFUA_2G08060)"/>
    <property type="match status" value="1"/>
</dbReference>
<feature type="compositionally biased region" description="Basic and acidic residues" evidence="2">
    <location>
        <begin position="4272"/>
        <end position="4293"/>
    </location>
</feature>
<feature type="compositionally biased region" description="Basic and acidic residues" evidence="2">
    <location>
        <begin position="2307"/>
        <end position="2325"/>
    </location>
</feature>
<feature type="region of interest" description="Disordered" evidence="2">
    <location>
        <begin position="6721"/>
        <end position="6824"/>
    </location>
</feature>
<feature type="compositionally biased region" description="Polar residues" evidence="2">
    <location>
        <begin position="4052"/>
        <end position="4064"/>
    </location>
</feature>
<feature type="compositionally biased region" description="Basic and acidic residues" evidence="2">
    <location>
        <begin position="3762"/>
        <end position="3784"/>
    </location>
</feature>
<feature type="compositionally biased region" description="Basic residues" evidence="2">
    <location>
        <begin position="183"/>
        <end position="195"/>
    </location>
</feature>
<evidence type="ECO:0000313" key="4">
    <source>
        <dbReference type="Proteomes" id="UP000266234"/>
    </source>
</evidence>
<organism evidence="3 4">
    <name type="scientific">Fusarium longipes</name>
    <dbReference type="NCBI Taxonomy" id="694270"/>
    <lineage>
        <taxon>Eukaryota</taxon>
        <taxon>Fungi</taxon>
        <taxon>Dikarya</taxon>
        <taxon>Ascomycota</taxon>
        <taxon>Pezizomycotina</taxon>
        <taxon>Sordariomycetes</taxon>
        <taxon>Hypocreomycetidae</taxon>
        <taxon>Hypocreales</taxon>
        <taxon>Nectriaceae</taxon>
        <taxon>Fusarium</taxon>
    </lineage>
</organism>
<feature type="compositionally biased region" description="Basic and acidic residues" evidence="2">
    <location>
        <begin position="18"/>
        <end position="39"/>
    </location>
</feature>
<dbReference type="PANTHER" id="PTHR40641:SF2">
    <property type="entry name" value="INVOLUCRIN REPEAT PROTEIN"/>
    <property type="match status" value="1"/>
</dbReference>
<feature type="compositionally biased region" description="Low complexity" evidence="2">
    <location>
        <begin position="6721"/>
        <end position="6757"/>
    </location>
</feature>
<feature type="compositionally biased region" description="Basic and acidic residues" evidence="2">
    <location>
        <begin position="3851"/>
        <end position="3865"/>
    </location>
</feature>
<proteinExistence type="predicted"/>
<feature type="compositionally biased region" description="Polar residues" evidence="2">
    <location>
        <begin position="4485"/>
        <end position="4494"/>
    </location>
</feature>
<feature type="compositionally biased region" description="Polar residues" evidence="2">
    <location>
        <begin position="3726"/>
        <end position="3743"/>
    </location>
</feature>
<feature type="compositionally biased region" description="Basic and acidic residues" evidence="2">
    <location>
        <begin position="1436"/>
        <end position="1454"/>
    </location>
</feature>
<feature type="compositionally biased region" description="Polar residues" evidence="2">
    <location>
        <begin position="222"/>
        <end position="239"/>
    </location>
</feature>
<feature type="compositionally biased region" description="Low complexity" evidence="2">
    <location>
        <begin position="3892"/>
        <end position="3904"/>
    </location>
</feature>
<feature type="compositionally biased region" description="Acidic residues" evidence="2">
    <location>
        <begin position="2329"/>
        <end position="2341"/>
    </location>
</feature>
<feature type="region of interest" description="Disordered" evidence="2">
    <location>
        <begin position="4385"/>
        <end position="4436"/>
    </location>
</feature>
<feature type="compositionally biased region" description="Polar residues" evidence="2">
    <location>
        <begin position="4721"/>
        <end position="4739"/>
    </location>
</feature>
<feature type="region of interest" description="Disordered" evidence="2">
    <location>
        <begin position="4666"/>
        <end position="4814"/>
    </location>
</feature>
<feature type="region of interest" description="Disordered" evidence="2">
    <location>
        <begin position="3186"/>
        <end position="3784"/>
    </location>
</feature>
<feature type="compositionally biased region" description="Polar residues" evidence="2">
    <location>
        <begin position="5828"/>
        <end position="5850"/>
    </location>
</feature>
<feature type="compositionally biased region" description="Basic and acidic residues" evidence="2">
    <location>
        <begin position="5921"/>
        <end position="5932"/>
    </location>
</feature>
<feature type="compositionally biased region" description="Low complexity" evidence="2">
    <location>
        <begin position="6840"/>
        <end position="6855"/>
    </location>
</feature>
<feature type="region of interest" description="Disordered" evidence="2">
    <location>
        <begin position="1748"/>
        <end position="1773"/>
    </location>
</feature>
<feature type="compositionally biased region" description="Polar residues" evidence="2">
    <location>
        <begin position="6224"/>
        <end position="6246"/>
    </location>
</feature>
<feature type="coiled-coil region" evidence="1">
    <location>
        <begin position="2438"/>
        <end position="2470"/>
    </location>
</feature>
<accession>A0A395RZQ8</accession>
<feature type="compositionally biased region" description="Basic and acidic residues" evidence="2">
    <location>
        <begin position="1026"/>
        <end position="1042"/>
    </location>
</feature>
<feature type="compositionally biased region" description="Basic and acidic residues" evidence="2">
    <location>
        <begin position="4913"/>
        <end position="4922"/>
    </location>
</feature>
<feature type="compositionally biased region" description="Pro residues" evidence="2">
    <location>
        <begin position="500"/>
        <end position="512"/>
    </location>
</feature>
<feature type="compositionally biased region" description="Polar residues" evidence="2">
    <location>
        <begin position="4669"/>
        <end position="4682"/>
    </location>
</feature>
<feature type="compositionally biased region" description="Acidic residues" evidence="2">
    <location>
        <begin position="347"/>
        <end position="363"/>
    </location>
</feature>
<feature type="compositionally biased region" description="Polar residues" evidence="2">
    <location>
        <begin position="4781"/>
        <end position="4800"/>
    </location>
</feature>
<dbReference type="STRING" id="694270.A0A395RZQ8"/>
<feature type="compositionally biased region" description="Basic residues" evidence="2">
    <location>
        <begin position="3954"/>
        <end position="3964"/>
    </location>
</feature>
<feature type="compositionally biased region" description="Basic residues" evidence="2">
    <location>
        <begin position="4225"/>
        <end position="4238"/>
    </location>
</feature>
<feature type="compositionally biased region" description="Basic and acidic residues" evidence="2">
    <location>
        <begin position="1069"/>
        <end position="1084"/>
    </location>
</feature>
<feature type="compositionally biased region" description="Basic and acidic residues" evidence="2">
    <location>
        <begin position="898"/>
        <end position="929"/>
    </location>
</feature>
<evidence type="ECO:0008006" key="5">
    <source>
        <dbReference type="Google" id="ProtNLM"/>
    </source>
</evidence>
<feature type="compositionally biased region" description="Basic and acidic residues" evidence="2">
    <location>
        <begin position="6525"/>
        <end position="6543"/>
    </location>
</feature>
<name>A0A395RZQ8_9HYPO</name>
<feature type="region of interest" description="Disordered" evidence="2">
    <location>
        <begin position="2691"/>
        <end position="2928"/>
    </location>
</feature>
<feature type="compositionally biased region" description="Basic residues" evidence="2">
    <location>
        <begin position="299"/>
        <end position="308"/>
    </location>
</feature>
<feature type="compositionally biased region" description="Basic and acidic residues" evidence="2">
    <location>
        <begin position="5167"/>
        <end position="5178"/>
    </location>
</feature>
<feature type="compositionally biased region" description="Basic and acidic residues" evidence="2">
    <location>
        <begin position="937"/>
        <end position="949"/>
    </location>
</feature>
<feature type="compositionally biased region" description="Polar residues" evidence="2">
    <location>
        <begin position="3439"/>
        <end position="3454"/>
    </location>
</feature>
<feature type="region of interest" description="Disordered" evidence="2">
    <location>
        <begin position="1200"/>
        <end position="1236"/>
    </location>
</feature>
<feature type="region of interest" description="Disordered" evidence="2">
    <location>
        <begin position="2089"/>
        <end position="2164"/>
    </location>
</feature>
<feature type="compositionally biased region" description="Basic and acidic residues" evidence="2">
    <location>
        <begin position="3625"/>
        <end position="3663"/>
    </location>
</feature>
<feature type="compositionally biased region" description="Basic and acidic residues" evidence="2">
    <location>
        <begin position="1689"/>
        <end position="1705"/>
    </location>
</feature>
<feature type="region of interest" description="Disordered" evidence="2">
    <location>
        <begin position="6837"/>
        <end position="6894"/>
    </location>
</feature>
<feature type="compositionally biased region" description="Low complexity" evidence="2">
    <location>
        <begin position="5702"/>
        <end position="5715"/>
    </location>
</feature>
<feature type="compositionally biased region" description="Basic and acidic residues" evidence="2">
    <location>
        <begin position="2503"/>
        <end position="2515"/>
    </location>
</feature>
<feature type="compositionally biased region" description="Polar residues" evidence="2">
    <location>
        <begin position="3331"/>
        <end position="3356"/>
    </location>
</feature>
<feature type="compositionally biased region" description="Low complexity" evidence="2">
    <location>
        <begin position="4098"/>
        <end position="4109"/>
    </location>
</feature>
<feature type="region of interest" description="Disordered" evidence="2">
    <location>
        <begin position="2940"/>
        <end position="3153"/>
    </location>
</feature>
<feature type="compositionally biased region" description="Basic and acidic residues" evidence="2">
    <location>
        <begin position="5493"/>
        <end position="5504"/>
    </location>
</feature>
<feature type="compositionally biased region" description="Low complexity" evidence="2">
    <location>
        <begin position="552"/>
        <end position="567"/>
    </location>
</feature>
<feature type="compositionally biased region" description="Polar residues" evidence="2">
    <location>
        <begin position="5133"/>
        <end position="5163"/>
    </location>
</feature>
<feature type="compositionally biased region" description="Basic and acidic residues" evidence="2">
    <location>
        <begin position="2290"/>
        <end position="2299"/>
    </location>
</feature>
<feature type="compositionally biased region" description="Basic and acidic residues" evidence="2">
    <location>
        <begin position="1279"/>
        <end position="1293"/>
    </location>
</feature>
<feature type="compositionally biased region" description="Basic and acidic residues" evidence="2">
    <location>
        <begin position="1379"/>
        <end position="1398"/>
    </location>
</feature>
<feature type="compositionally biased region" description="Basic and acidic residues" evidence="2">
    <location>
        <begin position="6858"/>
        <end position="6867"/>
    </location>
</feature>
<feature type="compositionally biased region" description="Basic and acidic residues" evidence="2">
    <location>
        <begin position="5642"/>
        <end position="5653"/>
    </location>
</feature>
<feature type="compositionally biased region" description="Basic and acidic residues" evidence="2">
    <location>
        <begin position="1823"/>
        <end position="1838"/>
    </location>
</feature>
<feature type="compositionally biased region" description="Polar residues" evidence="2">
    <location>
        <begin position="403"/>
        <end position="412"/>
    </location>
</feature>
<feature type="region of interest" description="Disordered" evidence="2">
    <location>
        <begin position="1262"/>
        <end position="1729"/>
    </location>
</feature>
<feature type="compositionally biased region" description="Basic residues" evidence="2">
    <location>
        <begin position="4077"/>
        <end position="4086"/>
    </location>
</feature>
<feature type="compositionally biased region" description="Basic and acidic residues" evidence="2">
    <location>
        <begin position="5617"/>
        <end position="5634"/>
    </location>
</feature>
<feature type="compositionally biased region" description="Polar residues" evidence="2">
    <location>
        <begin position="4567"/>
        <end position="4582"/>
    </location>
</feature>
<feature type="compositionally biased region" description="Basic and acidic residues" evidence="2">
    <location>
        <begin position="6011"/>
        <end position="6054"/>
    </location>
</feature>
<feature type="compositionally biased region" description="Basic and acidic residues" evidence="2">
    <location>
        <begin position="5407"/>
        <end position="5429"/>
    </location>
</feature>
<feature type="compositionally biased region" description="Basic and acidic residues" evidence="2">
    <location>
        <begin position="5203"/>
        <end position="5235"/>
    </location>
</feature>
<feature type="region of interest" description="Disordered" evidence="2">
    <location>
        <begin position="1011"/>
        <end position="1095"/>
    </location>
</feature>
<feature type="compositionally biased region" description="Basic and acidic residues" evidence="2">
    <location>
        <begin position="6328"/>
        <end position="6364"/>
    </location>
</feature>
<feature type="compositionally biased region" description="Low complexity" evidence="2">
    <location>
        <begin position="45"/>
        <end position="56"/>
    </location>
</feature>
<feature type="compositionally biased region" description="Basic and acidic residues" evidence="2">
    <location>
        <begin position="2993"/>
        <end position="3002"/>
    </location>
</feature>
<feature type="compositionally biased region" description="Basic and acidic residues" evidence="2">
    <location>
        <begin position="1757"/>
        <end position="1773"/>
    </location>
</feature>
<evidence type="ECO:0000313" key="3">
    <source>
        <dbReference type="EMBL" id="RGP65633.1"/>
    </source>
</evidence>
<feature type="compositionally biased region" description="Basic and acidic residues" evidence="2">
    <location>
        <begin position="6295"/>
        <end position="6310"/>
    </location>
</feature>
<feature type="compositionally biased region" description="Basic and acidic residues" evidence="2">
    <location>
        <begin position="3490"/>
        <end position="3516"/>
    </location>
</feature>
<feature type="compositionally biased region" description="Basic and acidic residues" evidence="2">
    <location>
        <begin position="4985"/>
        <end position="5007"/>
    </location>
</feature>
<feature type="compositionally biased region" description="Basic and acidic residues" evidence="2">
    <location>
        <begin position="1493"/>
        <end position="1578"/>
    </location>
</feature>
<evidence type="ECO:0000256" key="1">
    <source>
        <dbReference type="SAM" id="Coils"/>
    </source>
</evidence>
<feature type="compositionally biased region" description="Basic residues" evidence="2">
    <location>
        <begin position="3026"/>
        <end position="3035"/>
    </location>
</feature>
<gene>
    <name evidence="3" type="ORF">FLONG3_9136</name>
</gene>
<feature type="compositionally biased region" description="Basic and acidic residues" evidence="2">
    <location>
        <begin position="6610"/>
        <end position="6619"/>
    </location>
</feature>